<dbReference type="OMA" id="WAIRTFN"/>
<dbReference type="GO" id="GO:0005965">
    <property type="term" value="C:protein farnesyltransferase complex"/>
    <property type="evidence" value="ECO:0007669"/>
    <property type="project" value="TreeGrafter"/>
</dbReference>
<comment type="cofactor">
    <cofactor evidence="1">
        <name>Mg(2+)</name>
        <dbReference type="ChEBI" id="CHEBI:18420"/>
    </cofactor>
</comment>
<evidence type="ECO:0000256" key="9">
    <source>
        <dbReference type="ARBA" id="ARBA00040965"/>
    </source>
</evidence>
<dbReference type="EMBL" id="KQ964437">
    <property type="protein sequence ID" value="KXN73402.1"/>
    <property type="molecule type" value="Genomic_DNA"/>
</dbReference>
<sequence>MSETQYEEFVPFNDRPEWNDITPVEQDEGPNPIVPIAYSHEYKNTMDYFRAVVQKNEQSERALKLTEEVILLNPAHYTVWLYRQKLILNLKIDLFEELKFLNNLVEENPKCYQLWQHRQFIIGNLKESKFEREFLRNVLEEDSKNFHAWSYSQWVVRTFNTWDDELKFVNEMIESDIRNNSAWNQRYYILTQRPQQLTDSTINDEIKYTISKIQMAPHNECSWSYLPSIIKHHFKENSLPKLFEAVNSIKEQTPPISSKFFADFEFETNLESYKLTKNQEHGQLALQLVDQLTKRDIVRAKYWNYRKESLTKLINELSTPLDNLNINKG</sequence>
<evidence type="ECO:0000256" key="3">
    <source>
        <dbReference type="ARBA" id="ARBA00012700"/>
    </source>
</evidence>
<evidence type="ECO:0000256" key="8">
    <source>
        <dbReference type="ARBA" id="ARBA00022842"/>
    </source>
</evidence>
<evidence type="ECO:0000256" key="2">
    <source>
        <dbReference type="ARBA" id="ARBA00006734"/>
    </source>
</evidence>
<dbReference type="STRING" id="796925.A0A137PEK6"/>
<dbReference type="EC" id="2.5.1.59" evidence="3"/>
<dbReference type="PANTHER" id="PTHR11129">
    <property type="entry name" value="PROTEIN FARNESYLTRANSFERASE ALPHA SUBUNIT/RAB GERANYLGERANYL TRANSFERASE ALPHA SUBUNIT"/>
    <property type="match status" value="1"/>
</dbReference>
<dbReference type="Gene3D" id="1.25.40.120">
    <property type="entry name" value="Protein prenylyltransferase"/>
    <property type="match status" value="1"/>
</dbReference>
<keyword evidence="7" id="KW-0677">Repeat</keyword>
<keyword evidence="8" id="KW-0460">Magnesium</keyword>
<dbReference type="InterPro" id="IPR002088">
    <property type="entry name" value="Prenyl_trans_a"/>
</dbReference>
<dbReference type="SUPFAM" id="SSF48439">
    <property type="entry name" value="Protein prenylyltransferase"/>
    <property type="match status" value="1"/>
</dbReference>
<evidence type="ECO:0000313" key="15">
    <source>
        <dbReference type="Proteomes" id="UP000070444"/>
    </source>
</evidence>
<reference evidence="14 15" key="1">
    <citation type="journal article" date="2015" name="Genome Biol. Evol.">
        <title>Phylogenomic analyses indicate that early fungi evolved digesting cell walls of algal ancestors of land plants.</title>
        <authorList>
            <person name="Chang Y."/>
            <person name="Wang S."/>
            <person name="Sekimoto S."/>
            <person name="Aerts A.L."/>
            <person name="Choi C."/>
            <person name="Clum A."/>
            <person name="LaButti K.M."/>
            <person name="Lindquist E.A."/>
            <person name="Yee Ngan C."/>
            <person name="Ohm R.A."/>
            <person name="Salamov A.A."/>
            <person name="Grigoriev I.V."/>
            <person name="Spatafora J.W."/>
            <person name="Berbee M.L."/>
        </authorList>
    </citation>
    <scope>NUCLEOTIDE SEQUENCE [LARGE SCALE GENOMIC DNA]</scope>
    <source>
        <strain evidence="14 15">NRRL 28638</strain>
    </source>
</reference>
<evidence type="ECO:0000256" key="11">
    <source>
        <dbReference type="ARBA" id="ARBA00042436"/>
    </source>
</evidence>
<dbReference type="EC" id="2.5.1.58" evidence="4"/>
<comment type="similarity">
    <text evidence="2">Belongs to the protein prenyltransferase subunit alpha family.</text>
</comment>
<evidence type="ECO:0000256" key="4">
    <source>
        <dbReference type="ARBA" id="ARBA00012702"/>
    </source>
</evidence>
<evidence type="ECO:0000256" key="5">
    <source>
        <dbReference type="ARBA" id="ARBA00022602"/>
    </source>
</evidence>
<organism evidence="14 15">
    <name type="scientific">Conidiobolus coronatus (strain ATCC 28846 / CBS 209.66 / NRRL 28638)</name>
    <name type="common">Delacroixia coronata</name>
    <dbReference type="NCBI Taxonomy" id="796925"/>
    <lineage>
        <taxon>Eukaryota</taxon>
        <taxon>Fungi</taxon>
        <taxon>Fungi incertae sedis</taxon>
        <taxon>Zoopagomycota</taxon>
        <taxon>Entomophthoromycotina</taxon>
        <taxon>Entomophthoromycetes</taxon>
        <taxon>Entomophthorales</taxon>
        <taxon>Ancylistaceae</taxon>
        <taxon>Conidiobolus</taxon>
    </lineage>
</organism>
<evidence type="ECO:0000256" key="1">
    <source>
        <dbReference type="ARBA" id="ARBA00001946"/>
    </source>
</evidence>
<dbReference type="GO" id="GO:0005953">
    <property type="term" value="C:CAAX-protein geranylgeranyltransferase complex"/>
    <property type="evidence" value="ECO:0007669"/>
    <property type="project" value="EnsemblFungi"/>
</dbReference>
<evidence type="ECO:0000313" key="14">
    <source>
        <dbReference type="EMBL" id="KXN73402.1"/>
    </source>
</evidence>
<dbReference type="AlphaFoldDB" id="A0A137PEK6"/>
<dbReference type="Pfam" id="PF01239">
    <property type="entry name" value="PPTA"/>
    <property type="match status" value="4"/>
</dbReference>
<dbReference type="GO" id="GO:0004660">
    <property type="term" value="F:protein farnesyltransferase activity"/>
    <property type="evidence" value="ECO:0007669"/>
    <property type="project" value="UniProtKB-EC"/>
</dbReference>
<evidence type="ECO:0000256" key="10">
    <source>
        <dbReference type="ARBA" id="ARBA00041392"/>
    </source>
</evidence>
<proteinExistence type="inferred from homology"/>
<dbReference type="Proteomes" id="UP000070444">
    <property type="component" value="Unassembled WGS sequence"/>
</dbReference>
<keyword evidence="15" id="KW-1185">Reference proteome</keyword>
<dbReference type="PROSITE" id="PS51147">
    <property type="entry name" value="PFTA"/>
    <property type="match status" value="3"/>
</dbReference>
<dbReference type="GO" id="GO:0004662">
    <property type="term" value="F:CAAX-protein geranylgeranyltransferase activity"/>
    <property type="evidence" value="ECO:0007669"/>
    <property type="project" value="UniProtKB-EC"/>
</dbReference>
<evidence type="ECO:0000256" key="6">
    <source>
        <dbReference type="ARBA" id="ARBA00022679"/>
    </source>
</evidence>
<keyword evidence="6" id="KW-0808">Transferase</keyword>
<evidence type="ECO:0000256" key="13">
    <source>
        <dbReference type="ARBA" id="ARBA00043219"/>
    </source>
</evidence>
<keyword evidence="5" id="KW-0637">Prenyltransferase</keyword>
<gene>
    <name evidence="14" type="ORF">CONCODRAFT_55489</name>
</gene>
<evidence type="ECO:0000256" key="7">
    <source>
        <dbReference type="ARBA" id="ARBA00022737"/>
    </source>
</evidence>
<accession>A0A137PEK6</accession>
<dbReference type="PANTHER" id="PTHR11129:SF1">
    <property type="entry name" value="PROTEIN FARNESYLTRANSFERASE_GERANYLGERANYLTRANSFERASE TYPE-1 SUBUNIT ALPHA"/>
    <property type="match status" value="1"/>
</dbReference>
<name>A0A137PEK6_CONC2</name>
<dbReference type="OrthoDB" id="272289at2759"/>
<protein>
    <recommendedName>
        <fullName evidence="9">Protein farnesyltransferase/geranylgeranyltransferase type-1 subunit alpha</fullName>
        <ecNumber evidence="4">2.5.1.58</ecNumber>
        <ecNumber evidence="3">2.5.1.59</ecNumber>
    </recommendedName>
    <alternativeName>
        <fullName evidence="12">CAAX farnesyltransferase subunit alpha</fullName>
    </alternativeName>
    <alternativeName>
        <fullName evidence="11">FTase-alpha</fullName>
    </alternativeName>
    <alternativeName>
        <fullName evidence="10">Ras proteins prenyltransferase subunit alpha</fullName>
    </alternativeName>
    <alternativeName>
        <fullName evidence="13">Type I protein geranyl-geranyltransferase subunit alpha</fullName>
    </alternativeName>
</protein>
<evidence type="ECO:0000256" key="12">
    <source>
        <dbReference type="ARBA" id="ARBA00043086"/>
    </source>
</evidence>